<keyword evidence="3" id="KW-1185">Reference proteome</keyword>
<organism evidence="2 3">
    <name type="scientific">Arabis alpina</name>
    <name type="common">Alpine rock-cress</name>
    <dbReference type="NCBI Taxonomy" id="50452"/>
    <lineage>
        <taxon>Eukaryota</taxon>
        <taxon>Viridiplantae</taxon>
        <taxon>Streptophyta</taxon>
        <taxon>Embryophyta</taxon>
        <taxon>Tracheophyta</taxon>
        <taxon>Spermatophyta</taxon>
        <taxon>Magnoliopsida</taxon>
        <taxon>eudicotyledons</taxon>
        <taxon>Gunneridae</taxon>
        <taxon>Pentapetalae</taxon>
        <taxon>rosids</taxon>
        <taxon>malvids</taxon>
        <taxon>Brassicales</taxon>
        <taxon>Brassicaceae</taxon>
        <taxon>Arabideae</taxon>
        <taxon>Arabis</taxon>
    </lineage>
</organism>
<feature type="region of interest" description="Disordered" evidence="1">
    <location>
        <begin position="195"/>
        <end position="239"/>
    </location>
</feature>
<feature type="region of interest" description="Disordered" evidence="1">
    <location>
        <begin position="1"/>
        <end position="39"/>
    </location>
</feature>
<reference evidence="3" key="1">
    <citation type="journal article" date="2015" name="Nat. Plants">
        <title>Genome expansion of Arabis alpina linked with retrotransposition and reduced symmetric DNA methylation.</title>
        <authorList>
            <person name="Willing E.M."/>
            <person name="Rawat V."/>
            <person name="Mandakova T."/>
            <person name="Maumus F."/>
            <person name="James G.V."/>
            <person name="Nordstroem K.J."/>
            <person name="Becker C."/>
            <person name="Warthmann N."/>
            <person name="Chica C."/>
            <person name="Szarzynska B."/>
            <person name="Zytnicki M."/>
            <person name="Albani M.C."/>
            <person name="Kiefer C."/>
            <person name="Bergonzi S."/>
            <person name="Castaings L."/>
            <person name="Mateos J.L."/>
            <person name="Berns M.C."/>
            <person name="Bujdoso N."/>
            <person name="Piofczyk T."/>
            <person name="de Lorenzo L."/>
            <person name="Barrero-Sicilia C."/>
            <person name="Mateos I."/>
            <person name="Piednoel M."/>
            <person name="Hagmann J."/>
            <person name="Chen-Min-Tao R."/>
            <person name="Iglesias-Fernandez R."/>
            <person name="Schuster S.C."/>
            <person name="Alonso-Blanco C."/>
            <person name="Roudier F."/>
            <person name="Carbonero P."/>
            <person name="Paz-Ares J."/>
            <person name="Davis S.J."/>
            <person name="Pecinka A."/>
            <person name="Quesneville H."/>
            <person name="Colot V."/>
            <person name="Lysak M.A."/>
            <person name="Weigel D."/>
            <person name="Coupland G."/>
            <person name="Schneeberger K."/>
        </authorList>
    </citation>
    <scope>NUCLEOTIDE SEQUENCE [LARGE SCALE GENOMIC DNA]</scope>
    <source>
        <strain evidence="3">cv. Pajares</strain>
    </source>
</reference>
<dbReference type="eggNOG" id="KOG0017">
    <property type="taxonomic scope" value="Eukaryota"/>
</dbReference>
<dbReference type="EMBL" id="CM002875">
    <property type="protein sequence ID" value="KFK29220.1"/>
    <property type="molecule type" value="Genomic_DNA"/>
</dbReference>
<dbReference type="AlphaFoldDB" id="A0A087GH68"/>
<evidence type="ECO:0000313" key="2">
    <source>
        <dbReference type="EMBL" id="KFK29220.1"/>
    </source>
</evidence>
<gene>
    <name evidence="2" type="ordered locus">AALP_Aa7g104900</name>
</gene>
<dbReference type="Proteomes" id="UP000029120">
    <property type="component" value="Chromosome 7"/>
</dbReference>
<accession>A0A087GH68</accession>
<name>A0A087GH68_ARAAL</name>
<evidence type="ECO:0000313" key="3">
    <source>
        <dbReference type="Proteomes" id="UP000029120"/>
    </source>
</evidence>
<sequence length="533" mass="59857">MRATSENDEDPEEDPEEDPAEDPEEDPAEDPEEDLAEEPIEPHLEQSAEPNTMTSLAMIPAPLSPVYIKISSDNAMSLIEVQLLGIFYRGMEWRHQMTLDASSNGNFKTRFPIDCLELIKNVSTSNSTKKKIDEERKREAGMSGGAKIAEVKAKIDFIHHHLVNKKSVHFAQEVDTFYQDEDREQEDVNYINQNGYQSQHYGNQSENKGYNGYNQRSSFGSNINQRNYGSSSYQPIPATSSENDAKAMFEQLLEGLHAQTVNLNEKIDGLYTDLIGKIGSLCTDLNGKIEALNIHMKKLDTQVAQTAENVRKQKGFLPGKTDMNPKHFSNPITLKSEEQVIPTIEKCEDEDWLVVLEKDMELEIAKCLSIDTPLAVDRHQDLTAIGKQTLLIDTHMGAMVDFPNKRISFSNINRNVFYPSVLVTSASCMSVNVGDTLGVGDETKKVQNVLKLAPSTTHLEVNNPASSKCQKIPKVKRIKTSKPFSKFRIVIHLEFREKEEVVVQEMLNNTMKLFPGIVPYKSGGVHFKDPPPA</sequence>
<evidence type="ECO:0000256" key="1">
    <source>
        <dbReference type="SAM" id="MobiDB-lite"/>
    </source>
</evidence>
<dbReference type="Gramene" id="KFK29220">
    <property type="protein sequence ID" value="KFK29220"/>
    <property type="gene ID" value="AALP_AA7G104900"/>
</dbReference>
<protein>
    <submittedName>
        <fullName evidence="2">Uncharacterized protein</fullName>
    </submittedName>
</protein>
<proteinExistence type="predicted"/>
<dbReference type="OrthoDB" id="1064227at2759"/>